<feature type="binding site" evidence="17">
    <location>
        <position position="424"/>
    </location>
    <ligand>
        <name>(6S)-NADPHX</name>
        <dbReference type="ChEBI" id="CHEBI:64076"/>
    </ligand>
</feature>
<dbReference type="Pfam" id="PF01256">
    <property type="entry name" value="Carb_kinase"/>
    <property type="match status" value="1"/>
</dbReference>
<comment type="similarity">
    <text evidence="17">Belongs to the NnrD/CARKD family.</text>
</comment>
<name>A0A1M6N6H7_9BACL</name>
<dbReference type="PANTHER" id="PTHR12592:SF0">
    <property type="entry name" value="ATP-DEPENDENT (S)-NAD(P)H-HYDRATE DEHYDRATASE"/>
    <property type="match status" value="1"/>
</dbReference>
<accession>A0A1M6N6H7</accession>
<feature type="binding site" evidence="17">
    <location>
        <position position="305"/>
    </location>
    <ligand>
        <name>(6S)-NADPHX</name>
        <dbReference type="ChEBI" id="CHEBI:64076"/>
    </ligand>
</feature>
<evidence type="ECO:0000256" key="13">
    <source>
        <dbReference type="ARBA" id="ARBA00023268"/>
    </source>
</evidence>
<dbReference type="OrthoDB" id="9806925at2"/>
<feature type="binding site" evidence="18">
    <location>
        <position position="120"/>
    </location>
    <ligand>
        <name>K(+)</name>
        <dbReference type="ChEBI" id="CHEBI:29103"/>
    </ligand>
</feature>
<dbReference type="Pfam" id="PF03853">
    <property type="entry name" value="YjeF_N"/>
    <property type="match status" value="1"/>
</dbReference>
<dbReference type="EC" id="4.2.1.136" evidence="19"/>
<comment type="subunit">
    <text evidence="17">Homotetramer.</text>
</comment>
<dbReference type="STRING" id="1830138.SAMN05443507_10598"/>
<evidence type="ECO:0000256" key="5">
    <source>
        <dbReference type="ARBA" id="ARBA00022723"/>
    </source>
</evidence>
<comment type="similarity">
    <text evidence="4 19">In the C-terminal section; belongs to the NnrD/CARKD family.</text>
</comment>
<comment type="function">
    <text evidence="17">Catalyzes the dehydration of the S-form of NAD(P)HX at the expense of ADP, which is converted to AMP. Together with NAD(P)HX epimerase, which catalyzes the epimerization of the S- and R-forms, the enzyme allows the repair of both epimers of NAD(P)HX, a damaged form of NAD(P)H that is a result of enzymatic or heat-dependent hydration.</text>
</comment>
<feature type="binding site" evidence="18">
    <location>
        <position position="153"/>
    </location>
    <ligand>
        <name>(6S)-NADPHX</name>
        <dbReference type="ChEBI" id="CHEBI:64076"/>
    </ligand>
</feature>
<dbReference type="GO" id="GO:0046496">
    <property type="term" value="P:nicotinamide nucleotide metabolic process"/>
    <property type="evidence" value="ECO:0007669"/>
    <property type="project" value="UniProtKB-UniRule"/>
</dbReference>
<evidence type="ECO:0000256" key="18">
    <source>
        <dbReference type="HAMAP-Rule" id="MF_01966"/>
    </source>
</evidence>
<evidence type="ECO:0000256" key="3">
    <source>
        <dbReference type="ARBA" id="ARBA00006001"/>
    </source>
</evidence>
<dbReference type="EC" id="5.1.99.6" evidence="19"/>
<comment type="catalytic activity">
    <reaction evidence="16 17 19">
        <text>(6S)-NADPHX + ADP = AMP + phosphate + NADPH + H(+)</text>
        <dbReference type="Rhea" id="RHEA:32235"/>
        <dbReference type="ChEBI" id="CHEBI:15378"/>
        <dbReference type="ChEBI" id="CHEBI:43474"/>
        <dbReference type="ChEBI" id="CHEBI:57783"/>
        <dbReference type="ChEBI" id="CHEBI:64076"/>
        <dbReference type="ChEBI" id="CHEBI:456215"/>
        <dbReference type="ChEBI" id="CHEBI:456216"/>
        <dbReference type="EC" id="4.2.1.136"/>
    </reaction>
</comment>
<comment type="catalytic activity">
    <reaction evidence="15 17 19">
        <text>(6S)-NADHX + ADP = AMP + phosphate + NADH + H(+)</text>
        <dbReference type="Rhea" id="RHEA:32223"/>
        <dbReference type="ChEBI" id="CHEBI:15378"/>
        <dbReference type="ChEBI" id="CHEBI:43474"/>
        <dbReference type="ChEBI" id="CHEBI:57945"/>
        <dbReference type="ChEBI" id="CHEBI:64074"/>
        <dbReference type="ChEBI" id="CHEBI:456215"/>
        <dbReference type="ChEBI" id="CHEBI:456216"/>
        <dbReference type="EC" id="4.2.1.136"/>
    </reaction>
</comment>
<dbReference type="PANTHER" id="PTHR12592">
    <property type="entry name" value="ATP-DEPENDENT (S)-NAD(P)H-HYDRATE DEHYDRATASE FAMILY MEMBER"/>
    <property type="match status" value="1"/>
</dbReference>
<proteinExistence type="inferred from homology"/>
<feature type="binding site" evidence="17">
    <location>
        <position position="250"/>
    </location>
    <ligand>
        <name>(6S)-NADPHX</name>
        <dbReference type="ChEBI" id="CHEBI:64076"/>
    </ligand>
</feature>
<keyword evidence="7 17" id="KW-0067">ATP-binding</keyword>
<evidence type="ECO:0000256" key="19">
    <source>
        <dbReference type="PIRNR" id="PIRNR017184"/>
    </source>
</evidence>
<comment type="similarity">
    <text evidence="18">Belongs to the NnrE/AIBP family.</text>
</comment>
<evidence type="ECO:0000256" key="8">
    <source>
        <dbReference type="ARBA" id="ARBA00022857"/>
    </source>
</evidence>
<evidence type="ECO:0000256" key="11">
    <source>
        <dbReference type="ARBA" id="ARBA00023235"/>
    </source>
</evidence>
<dbReference type="AlphaFoldDB" id="A0A1M6N6H7"/>
<dbReference type="GO" id="GO:0005524">
    <property type="term" value="F:ATP binding"/>
    <property type="evidence" value="ECO:0007669"/>
    <property type="project" value="UniProtKB-UniRule"/>
</dbReference>
<feature type="binding site" evidence="18">
    <location>
        <begin position="56"/>
        <end position="60"/>
    </location>
    <ligand>
        <name>(6S)-NADPHX</name>
        <dbReference type="ChEBI" id="CHEBI:64076"/>
    </ligand>
</feature>
<keyword evidence="10 17" id="KW-0520">NAD</keyword>
<dbReference type="InterPro" id="IPR029056">
    <property type="entry name" value="Ribokinase-like"/>
</dbReference>
<keyword evidence="6 17" id="KW-0547">Nucleotide-binding</keyword>
<sequence length="493" mass="51400">MYLVTSEQMRELDRHAVTSLHIPEIVLLHLAGKAIADVLVQRGPRGHIVVLAGKGNNGGDGYAAARWLKHYQYSVEVVSLVHPETLTGSVALAAQSAIAAGVPVRVYSGQPLPEAQLYLDALLGTGQNRPPADRLLQMLESLAHTSTPIWAVDVPTGVDTDTGAVYPGAVQAVLTIAMAAQKIGTAVTPGCLQAGEVVVADIGIPILHNPSFATWIEPAELAARAAYRPVTAHKGLAGHVAVIVGCLPGAAKLAALAAARSGAGRISLLTASAIEPPLPDMLMIPVNGALRNSLPEGAVFLMGPGMLDAWPIEVVWSVVESGGKVVLDAEAMDAWLSAPEERRLADPFLAERVVLTPHPKECARLIGWTVDSVQKHRLAAARRLSQQANATVLLKGYRSIVNSQQSVSVNPVGGPSLAVAGSGDVLAGVIAALLAQGLSAYDAARLGCWLHGRAGDRLARRIPAAACMASDVVQELPQALTDALGVKMKSTDK</sequence>
<evidence type="ECO:0000256" key="14">
    <source>
        <dbReference type="ARBA" id="ARBA00025153"/>
    </source>
</evidence>
<evidence type="ECO:0000256" key="7">
    <source>
        <dbReference type="ARBA" id="ARBA00022840"/>
    </source>
</evidence>
<dbReference type="GO" id="GO:0052855">
    <property type="term" value="F:ADP-dependent NAD(P)H-hydrate dehydratase activity"/>
    <property type="evidence" value="ECO:0007669"/>
    <property type="project" value="UniProtKB-UniRule"/>
</dbReference>
<dbReference type="Proteomes" id="UP000184016">
    <property type="component" value="Unassembled WGS sequence"/>
</dbReference>
<dbReference type="PROSITE" id="PS51385">
    <property type="entry name" value="YJEF_N"/>
    <property type="match status" value="1"/>
</dbReference>
<evidence type="ECO:0000256" key="6">
    <source>
        <dbReference type="ARBA" id="ARBA00022741"/>
    </source>
</evidence>
<comment type="catalytic activity">
    <reaction evidence="2 18 19">
        <text>(6R)-NADPHX = (6S)-NADPHX</text>
        <dbReference type="Rhea" id="RHEA:32227"/>
        <dbReference type="ChEBI" id="CHEBI:64076"/>
        <dbReference type="ChEBI" id="CHEBI:64077"/>
        <dbReference type="EC" id="5.1.99.6"/>
    </reaction>
</comment>
<feature type="binding site" evidence="18">
    <location>
        <position position="57"/>
    </location>
    <ligand>
        <name>K(+)</name>
        <dbReference type="ChEBI" id="CHEBI:29103"/>
    </ligand>
</feature>
<evidence type="ECO:0000256" key="10">
    <source>
        <dbReference type="ARBA" id="ARBA00023027"/>
    </source>
</evidence>
<evidence type="ECO:0000256" key="15">
    <source>
        <dbReference type="ARBA" id="ARBA00048238"/>
    </source>
</evidence>
<comment type="cofactor">
    <cofactor evidence="18 19">
        <name>K(+)</name>
        <dbReference type="ChEBI" id="CHEBI:29103"/>
    </cofactor>
    <text evidence="18 19">Binds 1 potassium ion per subunit.</text>
</comment>
<keyword evidence="23" id="KW-1185">Reference proteome</keyword>
<evidence type="ECO:0000256" key="16">
    <source>
        <dbReference type="ARBA" id="ARBA00049209"/>
    </source>
</evidence>
<dbReference type="InterPro" id="IPR004443">
    <property type="entry name" value="YjeF_N_dom"/>
</dbReference>
<dbReference type="InterPro" id="IPR030677">
    <property type="entry name" value="Nnr"/>
</dbReference>
<feature type="domain" description="YjeF N-terminal" evidence="21">
    <location>
        <begin position="9"/>
        <end position="210"/>
    </location>
</feature>
<dbReference type="PROSITE" id="PS01050">
    <property type="entry name" value="YJEF_C_2"/>
    <property type="match status" value="1"/>
</dbReference>
<feature type="binding site" evidence="17">
    <location>
        <begin position="395"/>
        <end position="399"/>
    </location>
    <ligand>
        <name>AMP</name>
        <dbReference type="ChEBI" id="CHEBI:456215"/>
    </ligand>
</feature>
<dbReference type="NCBIfam" id="TIGR00197">
    <property type="entry name" value="yjeF_nterm"/>
    <property type="match status" value="1"/>
</dbReference>
<feature type="binding site" evidence="17">
    <location>
        <position position="358"/>
    </location>
    <ligand>
        <name>(6S)-NADPHX</name>
        <dbReference type="ChEBI" id="CHEBI:64076"/>
    </ligand>
</feature>
<keyword evidence="8 17" id="KW-0521">NADP</keyword>
<feature type="binding site" evidence="18">
    <location>
        <position position="156"/>
    </location>
    <ligand>
        <name>K(+)</name>
        <dbReference type="ChEBI" id="CHEBI:29103"/>
    </ligand>
</feature>
<evidence type="ECO:0000259" key="21">
    <source>
        <dbReference type="PROSITE" id="PS51385"/>
    </source>
</evidence>
<organism evidence="22 23">
    <name type="scientific">Alicyclobacillus tolerans</name>
    <dbReference type="NCBI Taxonomy" id="90970"/>
    <lineage>
        <taxon>Bacteria</taxon>
        <taxon>Bacillati</taxon>
        <taxon>Bacillota</taxon>
        <taxon>Bacilli</taxon>
        <taxon>Bacillales</taxon>
        <taxon>Alicyclobacillaceae</taxon>
        <taxon>Alicyclobacillus</taxon>
    </lineage>
</organism>
<gene>
    <name evidence="17" type="primary">nnrD</name>
    <name evidence="18" type="synonym">nnrE</name>
    <name evidence="22" type="ORF">SAMN05443507_10598</name>
</gene>
<dbReference type="GO" id="GO:0052856">
    <property type="term" value="F:NAD(P)HX epimerase activity"/>
    <property type="evidence" value="ECO:0007669"/>
    <property type="project" value="UniProtKB-UniRule"/>
</dbReference>
<evidence type="ECO:0000313" key="22">
    <source>
        <dbReference type="EMBL" id="SHJ91300.1"/>
    </source>
</evidence>
<dbReference type="GO" id="GO:0110051">
    <property type="term" value="P:metabolite repair"/>
    <property type="evidence" value="ECO:0007669"/>
    <property type="project" value="TreeGrafter"/>
</dbReference>
<dbReference type="RefSeq" id="WP_072873341.1">
    <property type="nucleotide sequence ID" value="NZ_FRAF01000005.1"/>
</dbReference>
<feature type="binding site" evidence="17">
    <location>
        <position position="423"/>
    </location>
    <ligand>
        <name>AMP</name>
        <dbReference type="ChEBI" id="CHEBI:456215"/>
    </ligand>
</feature>
<comment type="similarity">
    <text evidence="3 19">In the N-terminal section; belongs to the NnrE/AIBP family.</text>
</comment>
<dbReference type="SUPFAM" id="SSF53613">
    <property type="entry name" value="Ribokinase-like"/>
    <property type="match status" value="1"/>
</dbReference>
<dbReference type="InterPro" id="IPR017953">
    <property type="entry name" value="Carbohydrate_kinase_pred_CS"/>
</dbReference>
<dbReference type="SUPFAM" id="SSF64153">
    <property type="entry name" value="YjeF N-terminal domain-like"/>
    <property type="match status" value="1"/>
</dbReference>
<dbReference type="InterPro" id="IPR036652">
    <property type="entry name" value="YjeF_N_dom_sf"/>
</dbReference>
<dbReference type="HAMAP" id="MF_01965">
    <property type="entry name" value="NADHX_dehydratase"/>
    <property type="match status" value="1"/>
</dbReference>
<dbReference type="Gene3D" id="3.40.1190.20">
    <property type="match status" value="1"/>
</dbReference>
<evidence type="ECO:0000313" key="23">
    <source>
        <dbReference type="Proteomes" id="UP000184016"/>
    </source>
</evidence>
<comment type="caution">
    <text evidence="18">Lacks conserved residue(s) required for the propagation of feature annotation.</text>
</comment>
<dbReference type="Gene3D" id="3.40.50.10260">
    <property type="entry name" value="YjeF N-terminal domain"/>
    <property type="match status" value="1"/>
</dbReference>
<dbReference type="InterPro" id="IPR000631">
    <property type="entry name" value="CARKD"/>
</dbReference>
<evidence type="ECO:0000256" key="1">
    <source>
        <dbReference type="ARBA" id="ARBA00000013"/>
    </source>
</evidence>
<evidence type="ECO:0000256" key="2">
    <source>
        <dbReference type="ARBA" id="ARBA00000909"/>
    </source>
</evidence>
<protein>
    <recommendedName>
        <fullName evidence="19">Bifunctional NAD(P)H-hydrate repair enzyme</fullName>
    </recommendedName>
    <alternativeName>
        <fullName evidence="19">Nicotinamide nucleotide repair protein</fullName>
    </alternativeName>
    <domain>
        <recommendedName>
            <fullName evidence="19">ADP-dependent (S)-NAD(P)H-hydrate dehydratase</fullName>
            <ecNumber evidence="19">4.2.1.136</ecNumber>
        </recommendedName>
        <alternativeName>
            <fullName evidence="19">ADP-dependent NAD(P)HX dehydratase</fullName>
        </alternativeName>
    </domain>
    <domain>
        <recommendedName>
            <fullName evidence="19">NAD(P)H-hydrate epimerase</fullName>
            <ecNumber evidence="19">5.1.99.6</ecNumber>
        </recommendedName>
    </domain>
</protein>
<keyword evidence="5 18" id="KW-0479">Metal-binding</keyword>
<keyword evidence="11 18" id="KW-0413">Isomerase</keyword>
<dbReference type="CDD" id="cd01171">
    <property type="entry name" value="YXKO-related"/>
    <property type="match status" value="1"/>
</dbReference>
<comment type="function">
    <text evidence="14 19">Bifunctional enzyme that catalyzes the epimerization of the S- and R-forms of NAD(P)HX and the dehydration of the S-form of NAD(P)HX at the expense of ADP, which is converted to AMP. This allows the repair of both epimers of NAD(P)HX, a damaged form of NAD(P)H that is a result of enzymatic or heat-dependent hydration.</text>
</comment>
<reference evidence="23" key="1">
    <citation type="submission" date="2016-11" db="EMBL/GenBank/DDBJ databases">
        <authorList>
            <person name="Varghese N."/>
            <person name="Submissions S."/>
        </authorList>
    </citation>
    <scope>NUCLEOTIDE SEQUENCE [LARGE SCALE GENOMIC DNA]</scope>
    <source>
        <strain evidence="23">USBA-503</strain>
    </source>
</reference>
<keyword evidence="12 17" id="KW-0456">Lyase</keyword>
<comment type="cofactor">
    <cofactor evidence="17">
        <name>Mg(2+)</name>
        <dbReference type="ChEBI" id="CHEBI:18420"/>
    </cofactor>
</comment>
<keyword evidence="13" id="KW-0511">Multifunctional enzyme</keyword>
<evidence type="ECO:0000256" key="12">
    <source>
        <dbReference type="ARBA" id="ARBA00023239"/>
    </source>
</evidence>
<dbReference type="PROSITE" id="PS51383">
    <property type="entry name" value="YJEF_C_3"/>
    <property type="match status" value="1"/>
</dbReference>
<dbReference type="NCBIfam" id="TIGR00196">
    <property type="entry name" value="yjeF_cterm"/>
    <property type="match status" value="1"/>
</dbReference>
<evidence type="ECO:0000256" key="9">
    <source>
        <dbReference type="ARBA" id="ARBA00022958"/>
    </source>
</evidence>
<comment type="catalytic activity">
    <reaction evidence="1 18 19">
        <text>(6R)-NADHX = (6S)-NADHX</text>
        <dbReference type="Rhea" id="RHEA:32215"/>
        <dbReference type="ChEBI" id="CHEBI:64074"/>
        <dbReference type="ChEBI" id="CHEBI:64075"/>
        <dbReference type="EC" id="5.1.99.6"/>
    </reaction>
</comment>
<dbReference type="GO" id="GO:0046872">
    <property type="term" value="F:metal ion binding"/>
    <property type="evidence" value="ECO:0007669"/>
    <property type="project" value="UniProtKB-UniRule"/>
</dbReference>
<keyword evidence="9 18" id="KW-0630">Potassium</keyword>
<evidence type="ECO:0000256" key="17">
    <source>
        <dbReference type="HAMAP-Rule" id="MF_01965"/>
    </source>
</evidence>
<feature type="binding site" evidence="18">
    <location>
        <begin position="124"/>
        <end position="130"/>
    </location>
    <ligand>
        <name>(6S)-NADPHX</name>
        <dbReference type="ChEBI" id="CHEBI:64076"/>
    </ligand>
</feature>
<evidence type="ECO:0000256" key="4">
    <source>
        <dbReference type="ARBA" id="ARBA00009524"/>
    </source>
</evidence>
<evidence type="ECO:0000259" key="20">
    <source>
        <dbReference type="PROSITE" id="PS51383"/>
    </source>
</evidence>
<dbReference type="PIRSF" id="PIRSF017184">
    <property type="entry name" value="Nnr"/>
    <property type="match status" value="1"/>
</dbReference>
<dbReference type="EMBL" id="FRAF01000005">
    <property type="protein sequence ID" value="SHJ91300.1"/>
    <property type="molecule type" value="Genomic_DNA"/>
</dbReference>
<dbReference type="HAMAP" id="MF_01966">
    <property type="entry name" value="NADHX_epimerase"/>
    <property type="match status" value="1"/>
</dbReference>
<comment type="function">
    <text evidence="18">Catalyzes the epimerization of the S- and R-forms of NAD(P)HX, a damaged form of NAD(P)H that is a result of enzymatic or heat-dependent hydration. This is a prerequisite for the S-specific NAD(P)H-hydrate dehydratase to allow the repair of both epimers of NAD(P)HX.</text>
</comment>
<feature type="domain" description="YjeF C-terminal" evidence="20">
    <location>
        <begin position="217"/>
        <end position="483"/>
    </location>
</feature>